<dbReference type="EMBL" id="AODE01000026">
    <property type="protein sequence ID" value="EUJ27358.1"/>
    <property type="molecule type" value="Genomic_DNA"/>
</dbReference>
<keyword evidence="2" id="KW-1185">Reference proteome</keyword>
<name>W7C3X6_9LIST</name>
<evidence type="ECO:0000313" key="1">
    <source>
        <dbReference type="EMBL" id="EUJ27358.1"/>
    </source>
</evidence>
<organism evidence="1 2">
    <name type="scientific">Listeria cornellensis FSL F6-0969</name>
    <dbReference type="NCBI Taxonomy" id="1265820"/>
    <lineage>
        <taxon>Bacteria</taxon>
        <taxon>Bacillati</taxon>
        <taxon>Bacillota</taxon>
        <taxon>Bacilli</taxon>
        <taxon>Bacillales</taxon>
        <taxon>Listeriaceae</taxon>
        <taxon>Listeria</taxon>
    </lineage>
</organism>
<dbReference type="STRING" id="1265820.PCORN_13552"/>
<accession>W7C3X6</accession>
<proteinExistence type="predicted"/>
<dbReference type="AlphaFoldDB" id="W7C3X6"/>
<reference evidence="1 2" key="1">
    <citation type="journal article" date="2014" name="Int. J. Syst. Evol. Microbiol.">
        <title>Listeria floridensis sp. nov., Listeria aquatica sp. nov., Listeria cornellensis sp. nov., Listeria riparia sp. nov. and Listeria grandensis sp. nov., from agricultural and natural environments.</title>
        <authorList>
            <person name="den Bakker H.C."/>
            <person name="Warchocki S."/>
            <person name="Wright E.M."/>
            <person name="Allred A.F."/>
            <person name="Ahlstrom C."/>
            <person name="Manuel C.S."/>
            <person name="Stasiewicz M.J."/>
            <person name="Burrell A."/>
            <person name="Roof S."/>
            <person name="Strawn L."/>
            <person name="Fortes E.D."/>
            <person name="Nightingale K.K."/>
            <person name="Kephart D."/>
            <person name="Wiedmann M."/>
        </authorList>
    </citation>
    <scope>NUCLEOTIDE SEQUENCE [LARGE SCALE GENOMIC DNA]</scope>
    <source>
        <strain evidence="2">FSL F6-969</strain>
    </source>
</reference>
<dbReference type="RefSeq" id="WP_036080723.1">
    <property type="nucleotide sequence ID" value="NZ_AODE01000026.1"/>
</dbReference>
<comment type="caution">
    <text evidence="1">The sequence shown here is derived from an EMBL/GenBank/DDBJ whole genome shotgun (WGS) entry which is preliminary data.</text>
</comment>
<sequence length="105" mass="11439">MKNIGEVKFNEVRQLTEQVNTICDFNAGIKTMSISINDLEDGSCDVVFGGSGSRTDFLRMYAMLTENLTKQLYKMHPCDCIPVGLQAAAGVGIAEGLEEAMKEGE</sequence>
<gene>
    <name evidence="1" type="ORF">PCORN_13552</name>
</gene>
<protein>
    <submittedName>
        <fullName evidence="1">Uncharacterized protein</fullName>
    </submittedName>
</protein>
<evidence type="ECO:0000313" key="2">
    <source>
        <dbReference type="Proteomes" id="UP000019254"/>
    </source>
</evidence>
<dbReference type="Proteomes" id="UP000019254">
    <property type="component" value="Unassembled WGS sequence"/>
</dbReference>
<dbReference type="PATRIC" id="fig|1265820.5.peg.2670"/>